<comment type="caution">
    <text evidence="3">The sequence shown here is derived from an EMBL/GenBank/DDBJ whole genome shotgun (WGS) entry which is preliminary data.</text>
</comment>
<dbReference type="PROSITE" id="PS51352">
    <property type="entry name" value="THIOREDOXIN_2"/>
    <property type="match status" value="1"/>
</dbReference>
<sequence length="212" mass="23681">MTISTENNNQNTREVKKRWFTFSNISTAVLMLFLLAMFFSPDLKGAVIQGLMKIGLFQPDIPEKVATKDSNAAVAAQIPEVSFRDVKGKTISLSELKGKVVFMNFWATWCPPCIAEMPSINKLRAKYKNNEKVVFLLVDVDSKIDASTAFMKKRKFDLPVYVPASEIPREYFSGSMPTTVILDKSGAIAFHHLGGADYENPEVSAFIDKLSK</sequence>
<name>A0A4R1LXH8_9SPHI</name>
<dbReference type="InterPro" id="IPR013740">
    <property type="entry name" value="Redoxin"/>
</dbReference>
<dbReference type="PANTHER" id="PTHR42852:SF17">
    <property type="entry name" value="THIOREDOXIN-LIKE PROTEIN HI_1115"/>
    <property type="match status" value="1"/>
</dbReference>
<dbReference type="InterPro" id="IPR013766">
    <property type="entry name" value="Thioredoxin_domain"/>
</dbReference>
<evidence type="ECO:0000313" key="3">
    <source>
        <dbReference type="EMBL" id="TCK83622.1"/>
    </source>
</evidence>
<organism evidence="3 4">
    <name type="scientific">Albibacterium bauzanense</name>
    <dbReference type="NCBI Taxonomy" id="653929"/>
    <lineage>
        <taxon>Bacteria</taxon>
        <taxon>Pseudomonadati</taxon>
        <taxon>Bacteroidota</taxon>
        <taxon>Sphingobacteriia</taxon>
        <taxon>Sphingobacteriales</taxon>
        <taxon>Sphingobacteriaceae</taxon>
        <taxon>Albibacterium</taxon>
    </lineage>
</organism>
<keyword evidence="1" id="KW-1133">Transmembrane helix</keyword>
<dbReference type="Pfam" id="PF08534">
    <property type="entry name" value="Redoxin"/>
    <property type="match status" value="1"/>
</dbReference>
<proteinExistence type="predicted"/>
<dbReference type="OrthoDB" id="9815205at2"/>
<evidence type="ECO:0000259" key="2">
    <source>
        <dbReference type="PROSITE" id="PS51352"/>
    </source>
</evidence>
<dbReference type="Gene3D" id="3.40.30.10">
    <property type="entry name" value="Glutaredoxin"/>
    <property type="match status" value="1"/>
</dbReference>
<dbReference type="Proteomes" id="UP000294616">
    <property type="component" value="Unassembled WGS sequence"/>
</dbReference>
<keyword evidence="4" id="KW-1185">Reference proteome</keyword>
<accession>A0A4R1LXH8</accession>
<dbReference type="GO" id="GO:0016853">
    <property type="term" value="F:isomerase activity"/>
    <property type="evidence" value="ECO:0007669"/>
    <property type="project" value="UniProtKB-KW"/>
</dbReference>
<dbReference type="GO" id="GO:0016491">
    <property type="term" value="F:oxidoreductase activity"/>
    <property type="evidence" value="ECO:0007669"/>
    <property type="project" value="InterPro"/>
</dbReference>
<reference evidence="3 4" key="1">
    <citation type="submission" date="2019-03" db="EMBL/GenBank/DDBJ databases">
        <title>Genomic Encyclopedia of Archaeal and Bacterial Type Strains, Phase II (KMG-II): from individual species to whole genera.</title>
        <authorList>
            <person name="Goeker M."/>
        </authorList>
    </citation>
    <scope>NUCLEOTIDE SEQUENCE [LARGE SCALE GENOMIC DNA]</scope>
    <source>
        <strain evidence="3 4">DSM 22554</strain>
    </source>
</reference>
<dbReference type="InterPro" id="IPR036249">
    <property type="entry name" value="Thioredoxin-like_sf"/>
</dbReference>
<dbReference type="EMBL" id="SMGO01000002">
    <property type="protein sequence ID" value="TCK83622.1"/>
    <property type="molecule type" value="Genomic_DNA"/>
</dbReference>
<keyword evidence="1" id="KW-0812">Transmembrane</keyword>
<keyword evidence="1" id="KW-0472">Membrane</keyword>
<feature type="transmembrane region" description="Helical" evidence="1">
    <location>
        <begin position="20"/>
        <end position="39"/>
    </location>
</feature>
<dbReference type="SUPFAM" id="SSF52833">
    <property type="entry name" value="Thioredoxin-like"/>
    <property type="match status" value="1"/>
</dbReference>
<dbReference type="PANTHER" id="PTHR42852">
    <property type="entry name" value="THIOL:DISULFIDE INTERCHANGE PROTEIN DSBE"/>
    <property type="match status" value="1"/>
</dbReference>
<protein>
    <submittedName>
        <fullName evidence="3">Thiol-disulfide isomerase/thioredoxin</fullName>
    </submittedName>
</protein>
<dbReference type="InterPro" id="IPR050553">
    <property type="entry name" value="Thioredoxin_ResA/DsbE_sf"/>
</dbReference>
<dbReference type="AlphaFoldDB" id="A0A4R1LXH8"/>
<evidence type="ECO:0000256" key="1">
    <source>
        <dbReference type="SAM" id="Phobius"/>
    </source>
</evidence>
<feature type="domain" description="Thioredoxin" evidence="2">
    <location>
        <begin position="72"/>
        <end position="212"/>
    </location>
</feature>
<keyword evidence="3" id="KW-0413">Isomerase</keyword>
<gene>
    <name evidence="3" type="ORF">C8N28_2226</name>
</gene>
<evidence type="ECO:0000313" key="4">
    <source>
        <dbReference type="Proteomes" id="UP000294616"/>
    </source>
</evidence>
<dbReference type="CDD" id="cd02966">
    <property type="entry name" value="TlpA_like_family"/>
    <property type="match status" value="1"/>
</dbReference>
<dbReference type="RefSeq" id="WP_132224763.1">
    <property type="nucleotide sequence ID" value="NZ_SMGO01000002.1"/>
</dbReference>